<evidence type="ECO:0000256" key="2">
    <source>
        <dbReference type="SAM" id="MobiDB-lite"/>
    </source>
</evidence>
<protein>
    <submittedName>
        <fullName evidence="3">Succinate--hydroxymethylglutarate CoA-transferase</fullName>
    </submittedName>
</protein>
<dbReference type="SUPFAM" id="SSF89796">
    <property type="entry name" value="CoA-transferase family III (CaiB/BaiF)"/>
    <property type="match status" value="2"/>
</dbReference>
<feature type="region of interest" description="Disordered" evidence="2">
    <location>
        <begin position="34"/>
        <end position="54"/>
    </location>
</feature>
<dbReference type="Pfam" id="PF02515">
    <property type="entry name" value="CoA_transf_3"/>
    <property type="match status" value="2"/>
</dbReference>
<dbReference type="InterPro" id="IPR003673">
    <property type="entry name" value="CoA-Trfase_fam_III"/>
</dbReference>
<dbReference type="Gene3D" id="3.40.50.10540">
    <property type="entry name" value="Crotonobetainyl-coa:carnitine coa-transferase, domain 1"/>
    <property type="match status" value="2"/>
</dbReference>
<keyword evidence="3" id="KW-0808">Transferase</keyword>
<dbReference type="Proteomes" id="UP000241890">
    <property type="component" value="Unassembled WGS sequence"/>
</dbReference>
<feature type="compositionally biased region" description="Acidic residues" evidence="2">
    <location>
        <begin position="461"/>
        <end position="471"/>
    </location>
</feature>
<dbReference type="GO" id="GO:0016740">
    <property type="term" value="F:transferase activity"/>
    <property type="evidence" value="ECO:0007669"/>
    <property type="project" value="UniProtKB-KW"/>
</dbReference>
<evidence type="ECO:0000313" key="3">
    <source>
        <dbReference type="EMBL" id="GBG33311.1"/>
    </source>
</evidence>
<reference evidence="3 4" key="1">
    <citation type="submission" date="2017-12" db="EMBL/GenBank/DDBJ databases">
        <title>Sequencing, de novo assembly and annotation of complete genome of a new Thraustochytrid species, strain FCC1311.</title>
        <authorList>
            <person name="Sedici K."/>
            <person name="Godart F."/>
            <person name="Aiese Cigliano R."/>
            <person name="Sanseverino W."/>
            <person name="Barakat M."/>
            <person name="Ortet P."/>
            <person name="Marechal E."/>
            <person name="Cagnac O."/>
            <person name="Amato A."/>
        </authorList>
    </citation>
    <scope>NUCLEOTIDE SEQUENCE [LARGE SCALE GENOMIC DNA]</scope>
</reference>
<proteinExistence type="inferred from homology"/>
<feature type="region of interest" description="Disordered" evidence="2">
    <location>
        <begin position="454"/>
        <end position="483"/>
    </location>
</feature>
<dbReference type="PANTHER" id="PTHR48228">
    <property type="entry name" value="SUCCINYL-COA--D-CITRAMALATE COA-TRANSFERASE"/>
    <property type="match status" value="1"/>
</dbReference>
<dbReference type="OrthoDB" id="5863171at2759"/>
<dbReference type="AlphaFoldDB" id="A0A2R5GXZ7"/>
<comment type="caution">
    <text evidence="3">The sequence shown here is derived from an EMBL/GenBank/DDBJ whole genome shotgun (WGS) entry which is preliminary data.</text>
</comment>
<dbReference type="InterPro" id="IPR044855">
    <property type="entry name" value="CoA-Trfase_III_dom3_sf"/>
</dbReference>
<sequence>MAWWQSPRWRKAALAGLALVLAAGLVNQRKKRRAAEKALKDKKRKKVEQRTRDPALVNPKEEKLLTGLRVVDMSTHIAAPNVGRCLADLGAEVIKVESPGGDLMRRLLIDFEQPRTFGSIFETQNLGKFSLVLDLKNEKDKETLKDLLRDADVLISNTRRRSLVKLGLTYEDLAQEFPHLIYAHVSAWGVRGADAGLPGYDIGAFWAGTGLAALVNPPEKFSTYPGAVGDQTASQILLSSIQMALLERIRGGRGRKIEVSLIHVGTWVLAPQILTSERIPDGTVPDYNAKPAAKIVDQIYSTKPKAEGADAIIAILYKGSFHDERAAEEELREILELPHDAAHDVVAERISTLTADEVEAKLKGAECLRVRHYQNLFEMWDEFGVKAKDPDYHPSTGMAERSPPRYDDVTFVPRIPMEFSAYPHHGSIFGAPHLGEDSTCVRKNKWLSKSFGLPPPQSVLDGDDIDDDETLLESHTDDGTGAPVPAHHLLHDIVVLEVGDVANRHDVAVAATGKLLAEAGAHVYKINSNPSVDDPLLRESSAVYDHYHSVKTEISSKKEIQRAKANANILLTDLSDERLKALGLDFESLKKVSPSIVVVRLVGSMADADNQDFSALCSAYMNRGLGNVLGGRPTTAMPRFPEHVFENMASAFITSACTGGLLHQARKGTPEVVTVSYERIGLWLGQLGAVSVLRDKSSYQMVAFDRKITQKDYPVFGFMSHKTKDGAWIQLLGLDTKRHLPNILSSLGCKWTTYARAAYSYLFEVDHNDKHLLRKLQPLFITINQSIESNFAKFTREELVATFDANDTWYGPVRMPSQLISYQQQWDNDVFSKGDADSDEVLINSPIRVFAA</sequence>
<feature type="compositionally biased region" description="Basic residues" evidence="2">
    <location>
        <begin position="34"/>
        <end position="47"/>
    </location>
</feature>
<accession>A0A2R5GXZ7</accession>
<evidence type="ECO:0000313" key="4">
    <source>
        <dbReference type="Proteomes" id="UP000241890"/>
    </source>
</evidence>
<evidence type="ECO:0000256" key="1">
    <source>
        <dbReference type="ARBA" id="ARBA00008383"/>
    </source>
</evidence>
<dbReference type="InParanoid" id="A0A2R5GXZ7"/>
<comment type="similarity">
    <text evidence="1">Belongs to the CoA-transferase III family.</text>
</comment>
<organism evidence="3 4">
    <name type="scientific">Hondaea fermentalgiana</name>
    <dbReference type="NCBI Taxonomy" id="2315210"/>
    <lineage>
        <taxon>Eukaryota</taxon>
        <taxon>Sar</taxon>
        <taxon>Stramenopiles</taxon>
        <taxon>Bigyra</taxon>
        <taxon>Labyrinthulomycetes</taxon>
        <taxon>Thraustochytrida</taxon>
        <taxon>Thraustochytriidae</taxon>
        <taxon>Hondaea</taxon>
    </lineage>
</organism>
<gene>
    <name evidence="3" type="ORF">FCC1311_052491</name>
</gene>
<dbReference type="InterPro" id="IPR023606">
    <property type="entry name" value="CoA-Trfase_III_dom_1_sf"/>
</dbReference>
<dbReference type="PANTHER" id="PTHR48228:SF2">
    <property type="entry name" value="E-CINNAMOYL-COA:R-PHENYLLACTATE COA TRANSFERASE LARGE SUBUNIT"/>
    <property type="match status" value="1"/>
</dbReference>
<dbReference type="EMBL" id="BEYU01000151">
    <property type="protein sequence ID" value="GBG33311.1"/>
    <property type="molecule type" value="Genomic_DNA"/>
</dbReference>
<dbReference type="InterPro" id="IPR050509">
    <property type="entry name" value="CoA-transferase_III"/>
</dbReference>
<keyword evidence="4" id="KW-1185">Reference proteome</keyword>
<name>A0A2R5GXZ7_9STRA</name>
<dbReference type="Gene3D" id="3.30.1540.10">
    <property type="entry name" value="formyl-coa transferase, domain 3"/>
    <property type="match status" value="1"/>
</dbReference>